<evidence type="ECO:0000313" key="3">
    <source>
        <dbReference type="Proteomes" id="UP000315217"/>
    </source>
</evidence>
<dbReference type="InterPro" id="IPR013096">
    <property type="entry name" value="Cupin_2"/>
</dbReference>
<dbReference type="EMBL" id="VBAI01000281">
    <property type="protein sequence ID" value="TMJ07202.1"/>
    <property type="molecule type" value="Genomic_DNA"/>
</dbReference>
<dbReference type="InterPro" id="IPR011051">
    <property type="entry name" value="RmlC_Cupin_sf"/>
</dbReference>
<evidence type="ECO:0000259" key="1">
    <source>
        <dbReference type="Pfam" id="PF07883"/>
    </source>
</evidence>
<dbReference type="InterPro" id="IPR014710">
    <property type="entry name" value="RmlC-like_jellyroll"/>
</dbReference>
<organism evidence="2 3">
    <name type="scientific">Candidatus Segetimicrobium genomatis</name>
    <dbReference type="NCBI Taxonomy" id="2569760"/>
    <lineage>
        <taxon>Bacteria</taxon>
        <taxon>Bacillati</taxon>
        <taxon>Candidatus Sysuimicrobiota</taxon>
        <taxon>Candidatus Sysuimicrobiia</taxon>
        <taxon>Candidatus Sysuimicrobiales</taxon>
        <taxon>Candidatus Segetimicrobiaceae</taxon>
        <taxon>Candidatus Segetimicrobium</taxon>
    </lineage>
</organism>
<feature type="non-terminal residue" evidence="2">
    <location>
        <position position="1"/>
    </location>
</feature>
<gene>
    <name evidence="2" type="ORF">E6G98_13710</name>
</gene>
<reference evidence="2 3" key="1">
    <citation type="journal article" date="2019" name="Nat. Microbiol.">
        <title>Mediterranean grassland soil C-N compound turnover is dependent on rainfall and depth, and is mediated by genomically divergent microorganisms.</title>
        <authorList>
            <person name="Diamond S."/>
            <person name="Andeer P.F."/>
            <person name="Li Z."/>
            <person name="Crits-Christoph A."/>
            <person name="Burstein D."/>
            <person name="Anantharaman K."/>
            <person name="Lane K.R."/>
            <person name="Thomas B.C."/>
            <person name="Pan C."/>
            <person name="Northen T.R."/>
            <person name="Banfield J.F."/>
        </authorList>
    </citation>
    <scope>NUCLEOTIDE SEQUENCE [LARGE SCALE GENOMIC DNA]</scope>
    <source>
        <strain evidence="2">NP_1</strain>
    </source>
</reference>
<protein>
    <submittedName>
        <fullName evidence="2">Cupin domain-containing protein</fullName>
    </submittedName>
</protein>
<dbReference type="Pfam" id="PF07883">
    <property type="entry name" value="Cupin_2"/>
    <property type="match status" value="1"/>
</dbReference>
<comment type="caution">
    <text evidence="2">The sequence shown here is derived from an EMBL/GenBank/DDBJ whole genome shotgun (WGS) entry which is preliminary data.</text>
</comment>
<dbReference type="Gene3D" id="2.60.120.10">
    <property type="entry name" value="Jelly Rolls"/>
    <property type="match status" value="1"/>
</dbReference>
<dbReference type="AlphaFoldDB" id="A0A537LGY6"/>
<proteinExistence type="predicted"/>
<evidence type="ECO:0000313" key="2">
    <source>
        <dbReference type="EMBL" id="TMJ07202.1"/>
    </source>
</evidence>
<dbReference type="SUPFAM" id="SSF51182">
    <property type="entry name" value="RmlC-like cupins"/>
    <property type="match status" value="1"/>
</dbReference>
<feature type="domain" description="Cupin type-2" evidence="1">
    <location>
        <begin position="41"/>
        <end position="99"/>
    </location>
</feature>
<dbReference type="Proteomes" id="UP000315217">
    <property type="component" value="Unassembled WGS sequence"/>
</dbReference>
<accession>A0A537LGY6</accession>
<name>A0A537LGY6_9BACT</name>
<sequence length="126" mass="13165">DAMAIHILDPLADGVPMPMISRQARLVISPHMGARYAVMNVVILAPGEKNDPHMHVASEDSLFLLSGSGWVHDLDAGERLPVEAGCAIVIPPGVRHTVEGGPQGVMSVGGPVPPDHAMLRALGVTT</sequence>